<dbReference type="OrthoDB" id="5292073at2"/>
<dbReference type="STRING" id="325240.Sbal_0133"/>
<evidence type="ECO:0000313" key="2">
    <source>
        <dbReference type="EMBL" id="ABN59668.1"/>
    </source>
</evidence>
<gene>
    <name evidence="2" type="ordered locus">Sbal_0133</name>
</gene>
<accession>A3CYV5</accession>
<evidence type="ECO:0000256" key="1">
    <source>
        <dbReference type="ARBA" id="ARBA00022801"/>
    </source>
</evidence>
<protein>
    <submittedName>
        <fullName evidence="2">Lipolytic enzyme, G-D-S-L family</fullName>
    </submittedName>
</protein>
<dbReference type="RefSeq" id="WP_006079581.1">
    <property type="nucleotide sequence ID" value="NC_009052.1"/>
</dbReference>
<dbReference type="SUPFAM" id="SSF52266">
    <property type="entry name" value="SGNH hydrolase"/>
    <property type="match status" value="1"/>
</dbReference>
<dbReference type="Pfam" id="PF00657">
    <property type="entry name" value="Lipase_GDSL"/>
    <property type="match status" value="1"/>
</dbReference>
<name>A3CYV5_SHEB5</name>
<dbReference type="PANTHER" id="PTHR45648">
    <property type="entry name" value="GDSL LIPASE/ACYLHYDROLASE FAMILY PROTEIN (AFU_ORTHOLOGUE AFUA_4G14700)"/>
    <property type="match status" value="1"/>
</dbReference>
<keyword evidence="3" id="KW-1185">Reference proteome</keyword>
<dbReference type="EMBL" id="CP000563">
    <property type="protein sequence ID" value="ABN59668.1"/>
    <property type="molecule type" value="Genomic_DNA"/>
</dbReference>
<dbReference type="InterPro" id="IPR051058">
    <property type="entry name" value="GDSL_Est/Lipase"/>
</dbReference>
<dbReference type="Gene3D" id="3.40.50.1110">
    <property type="entry name" value="SGNH hydrolase"/>
    <property type="match status" value="1"/>
</dbReference>
<dbReference type="AlphaFoldDB" id="A3CYV5"/>
<dbReference type="PANTHER" id="PTHR45648:SF22">
    <property type="entry name" value="GDSL LIPASE_ACYLHYDROLASE FAMILY PROTEIN (AFU_ORTHOLOGUE AFUA_4G14700)"/>
    <property type="match status" value="1"/>
</dbReference>
<organism evidence="2 3">
    <name type="scientific">Shewanella baltica (strain OS155 / ATCC BAA-1091)</name>
    <dbReference type="NCBI Taxonomy" id="325240"/>
    <lineage>
        <taxon>Bacteria</taxon>
        <taxon>Pseudomonadati</taxon>
        <taxon>Pseudomonadota</taxon>
        <taxon>Gammaproteobacteria</taxon>
        <taxon>Alteromonadales</taxon>
        <taxon>Shewanellaceae</taxon>
        <taxon>Shewanella</taxon>
    </lineage>
</organism>
<sequence>MPFRIVQGTIFVPLNTNTQHLNPTIPIKHVQPLLASSKYPHSLLKYQHHKSVVKGPVSTQDTIDGPNQVTDFSHRLFEVAVNDHQERQQRLSKPLTGHDHASLNHIKRLVVIGDSLSDSEGRMKSKTLGIMLSSKQYHDGRFTNGFVWPDFISSPAYLNKELVNYAEGGAVAAKYSKLNPVFWFISNMERQIKKHDFRSNDLVILALGSNDYMTFDKKDTQKVVHCYEKQITTLVENKKIKNILVTGIPDFTKTAYAQKQDEAYHASNSVLVSGHNASLSQKVTELAERYKAEGVNIQFFDFDNQFTELLDKADKAGYDTHTANSVGYVDIFGTSKAFDPAHRHVFHDEVHPSQEVHQMLASRMSDYITGKFGKLTTIKN</sequence>
<proteinExistence type="predicted"/>
<dbReference type="KEGG" id="sbl:Sbal_0133"/>
<reference evidence="2 3" key="1">
    <citation type="submission" date="2007-02" db="EMBL/GenBank/DDBJ databases">
        <title>Complete sequence of chromosome of Shewanella baltica OS155.</title>
        <authorList>
            <consortium name="US DOE Joint Genome Institute"/>
            <person name="Copeland A."/>
            <person name="Lucas S."/>
            <person name="Lapidus A."/>
            <person name="Barry K."/>
            <person name="Detter J.C."/>
            <person name="Glavina del Rio T."/>
            <person name="Hammon N."/>
            <person name="Israni S."/>
            <person name="Dalin E."/>
            <person name="Tice H."/>
            <person name="Pitluck S."/>
            <person name="Sims D.R."/>
            <person name="Brettin T."/>
            <person name="Bruce D."/>
            <person name="Han C."/>
            <person name="Tapia R."/>
            <person name="Brainard J."/>
            <person name="Schmutz J."/>
            <person name="Larimer F."/>
            <person name="Land M."/>
            <person name="Hauser L."/>
            <person name="Kyrpides N."/>
            <person name="Mikhailova N."/>
            <person name="Brettar I."/>
            <person name="Klappenbach J."/>
            <person name="Konstantinidis K."/>
            <person name="Rodrigues J."/>
            <person name="Tiedje J."/>
            <person name="Richardson P."/>
        </authorList>
    </citation>
    <scope>NUCLEOTIDE SEQUENCE [LARGE SCALE GENOMIC DNA]</scope>
    <source>
        <strain evidence="3">OS155 / ATCC BAA-1091</strain>
    </source>
</reference>
<dbReference type="Proteomes" id="UP000001557">
    <property type="component" value="Chromosome"/>
</dbReference>
<dbReference type="InterPro" id="IPR036514">
    <property type="entry name" value="SGNH_hydro_sf"/>
</dbReference>
<evidence type="ECO:0000313" key="3">
    <source>
        <dbReference type="Proteomes" id="UP000001557"/>
    </source>
</evidence>
<dbReference type="CDD" id="cd01846">
    <property type="entry name" value="fatty_acyltransferase_like"/>
    <property type="match status" value="1"/>
</dbReference>
<keyword evidence="1" id="KW-0378">Hydrolase</keyword>
<dbReference type="HOGENOM" id="CLU_058990_0_0_6"/>
<dbReference type="InterPro" id="IPR001087">
    <property type="entry name" value="GDSL"/>
</dbReference>
<dbReference type="GO" id="GO:0016788">
    <property type="term" value="F:hydrolase activity, acting on ester bonds"/>
    <property type="evidence" value="ECO:0007669"/>
    <property type="project" value="InterPro"/>
</dbReference>